<dbReference type="RefSeq" id="WP_175374161.1">
    <property type="nucleotide sequence ID" value="NZ_JABWCS010000220.1"/>
</dbReference>
<gene>
    <name evidence="1" type="ORF">HPT30_25815</name>
</gene>
<reference evidence="1" key="1">
    <citation type="submission" date="2020-06" db="EMBL/GenBank/DDBJ databases">
        <title>Paenibacillus sp. nov., isolated from soil.</title>
        <authorList>
            <person name="Seo Y.L."/>
        </authorList>
    </citation>
    <scope>NUCLEOTIDE SEQUENCE [LARGE SCALE GENOMIC DNA]</scope>
    <source>
        <strain evidence="1">JW14</strain>
    </source>
</reference>
<comment type="caution">
    <text evidence="1">The sequence shown here is derived from an EMBL/GenBank/DDBJ whole genome shotgun (WGS) entry which is preliminary data.</text>
</comment>
<keyword evidence="2" id="KW-1185">Reference proteome</keyword>
<accession>A0A850ESB5</accession>
<dbReference type="AlphaFoldDB" id="A0A850ESB5"/>
<name>A0A850ESB5_9BACL</name>
<sequence>MGNILSNGILSVEIAEMGAYTGSRFDWTGFITQVTLEQGKHTFCVPESLIPGQGSGGRGLCNEFGISRAIGYDEVPVGGWFPKPGVGLLQRRNLDSYSFMGDYERTLFVAEVEASSDSITYTVQPMECNGYSMLLTKRIAIHQNTLTIDYALENKGTKTIETEEYIHNFIGIDGNAVGVDYELRLPGVISIEKPESSYTSELLLTEGERLSWKRQPDRPFYCMLSSDAKGEADFNWELIHKPSGVGLREIGDFPISQIALWGVGHVISPEVFVNISLLPRQSKHWRRSYEFFKLS</sequence>
<protein>
    <recommendedName>
        <fullName evidence="3">Aldose 1-epimerase</fullName>
    </recommendedName>
</protein>
<evidence type="ECO:0008006" key="3">
    <source>
        <dbReference type="Google" id="ProtNLM"/>
    </source>
</evidence>
<organism evidence="1 2">
    <name type="scientific">Paenibacillus agri</name>
    <dbReference type="NCBI Taxonomy" id="2744309"/>
    <lineage>
        <taxon>Bacteria</taxon>
        <taxon>Bacillati</taxon>
        <taxon>Bacillota</taxon>
        <taxon>Bacilli</taxon>
        <taxon>Bacillales</taxon>
        <taxon>Paenibacillaceae</taxon>
        <taxon>Paenibacillus</taxon>
    </lineage>
</organism>
<evidence type="ECO:0000313" key="1">
    <source>
        <dbReference type="EMBL" id="NUU63775.1"/>
    </source>
</evidence>
<proteinExistence type="predicted"/>
<dbReference type="Proteomes" id="UP000564806">
    <property type="component" value="Unassembled WGS sequence"/>
</dbReference>
<evidence type="ECO:0000313" key="2">
    <source>
        <dbReference type="Proteomes" id="UP000564806"/>
    </source>
</evidence>
<dbReference type="EMBL" id="JABWCS010000220">
    <property type="protein sequence ID" value="NUU63775.1"/>
    <property type="molecule type" value="Genomic_DNA"/>
</dbReference>